<sequence length="442" mass="49413">MEVTNELPCRELDLSLEDVLELFVDSEEPFDSEPWDFSQSLLPPSPGFFSFDEANGWEIKDRSEICPESGGCESLEATQIIASDEFLVDDGRLGVSSPVSCSGAELGSNLVATSQVETRPYCSNSSEGTSHSELNQGALDLGRSNSNLHCDSFLELKSLSPESGCTSSDEQVQGRSCNNCPTQSGDATASGEDVTGTVDEDTKKRIRLMRNRESATQSRLRKKSYVKELEMRYRMLESHCSILQQTVAFTSQENILLKEELNKIKCSNLNGSKSGVVEPAALPSDSLPSESPPCLTASAPFRLDNWELLACLYHVLLLTLLETKAQSRARRGDGERRPWVRIRRCQVLWLSPILINLVSLGRLRSQMMSVTRKLSYFSTRAKRRNLLDITHIKSQFSTCVRQHQHCAKSSKKLRKSGRHPRRTQSDYSVWGEIAMRGLVFFP</sequence>
<evidence type="ECO:0000256" key="8">
    <source>
        <dbReference type="SAM" id="MobiDB-lite"/>
    </source>
</evidence>
<dbReference type="Proteomes" id="UP000244005">
    <property type="component" value="Unassembled WGS sequence"/>
</dbReference>
<dbReference type="SUPFAM" id="SSF57959">
    <property type="entry name" value="Leucine zipper domain"/>
    <property type="match status" value="1"/>
</dbReference>
<dbReference type="PANTHER" id="PTHR47416:SF8">
    <property type="entry name" value="BASIC-LEUCINE ZIPPER TRANSCRIPTION FACTOR E-RELATED"/>
    <property type="match status" value="1"/>
</dbReference>
<keyword evidence="4" id="KW-0805">Transcription regulation</keyword>
<dbReference type="InterPro" id="IPR004827">
    <property type="entry name" value="bZIP"/>
</dbReference>
<keyword evidence="11" id="KW-1185">Reference proteome</keyword>
<dbReference type="Pfam" id="PF00170">
    <property type="entry name" value="bZIP_1"/>
    <property type="match status" value="1"/>
</dbReference>
<dbReference type="GO" id="GO:0003700">
    <property type="term" value="F:DNA-binding transcription factor activity"/>
    <property type="evidence" value="ECO:0007669"/>
    <property type="project" value="InterPro"/>
</dbReference>
<name>A0A2R6XD14_MARPO</name>
<comment type="subcellular location">
    <subcellularLocation>
        <location evidence="2">Endoplasmic reticulum membrane</location>
        <topology evidence="2">Single-pass membrane protein</topology>
    </subcellularLocation>
    <subcellularLocation>
        <location evidence="1">Nucleus</location>
    </subcellularLocation>
</comment>
<feature type="region of interest" description="Disordered" evidence="8">
    <location>
        <begin position="176"/>
        <end position="197"/>
    </location>
</feature>
<dbReference type="EMBL" id="KZ772694">
    <property type="protein sequence ID" value="PTQ43992.1"/>
    <property type="molecule type" value="Genomic_DNA"/>
</dbReference>
<dbReference type="GO" id="GO:0005634">
    <property type="term" value="C:nucleus"/>
    <property type="evidence" value="ECO:0007669"/>
    <property type="project" value="UniProtKB-SubCell"/>
</dbReference>
<accession>A0A2R6XD14</accession>
<dbReference type="PANTHER" id="PTHR47416">
    <property type="entry name" value="BASIC-LEUCINE ZIPPER TRANSCRIPTION FACTOR F-RELATED"/>
    <property type="match status" value="1"/>
</dbReference>
<dbReference type="InterPro" id="IPR046347">
    <property type="entry name" value="bZIP_sf"/>
</dbReference>
<gene>
    <name evidence="10" type="ORF">MARPO_0022s0095</name>
</gene>
<evidence type="ECO:0000256" key="6">
    <source>
        <dbReference type="ARBA" id="ARBA00023163"/>
    </source>
</evidence>
<keyword evidence="5" id="KW-0238">DNA-binding</keyword>
<organism evidence="10 11">
    <name type="scientific">Marchantia polymorpha</name>
    <name type="common">Common liverwort</name>
    <name type="synonym">Marchantia aquatica</name>
    <dbReference type="NCBI Taxonomy" id="3197"/>
    <lineage>
        <taxon>Eukaryota</taxon>
        <taxon>Viridiplantae</taxon>
        <taxon>Streptophyta</taxon>
        <taxon>Embryophyta</taxon>
        <taxon>Marchantiophyta</taxon>
        <taxon>Marchantiopsida</taxon>
        <taxon>Marchantiidae</taxon>
        <taxon>Marchantiales</taxon>
        <taxon>Marchantiaceae</taxon>
        <taxon>Marchantia</taxon>
    </lineage>
</organism>
<feature type="compositionally biased region" description="Polar residues" evidence="8">
    <location>
        <begin position="176"/>
        <end position="187"/>
    </location>
</feature>
<protein>
    <recommendedName>
        <fullName evidence="9">BZIP domain-containing protein</fullName>
    </recommendedName>
</protein>
<dbReference type="Gene3D" id="1.20.5.170">
    <property type="match status" value="1"/>
</dbReference>
<evidence type="ECO:0000256" key="5">
    <source>
        <dbReference type="ARBA" id="ARBA00023125"/>
    </source>
</evidence>
<keyword evidence="7" id="KW-0539">Nucleus</keyword>
<evidence type="ECO:0000313" key="11">
    <source>
        <dbReference type="Proteomes" id="UP000244005"/>
    </source>
</evidence>
<dbReference type="CDD" id="cd14704">
    <property type="entry name" value="bZIP_HY5-like"/>
    <property type="match status" value="1"/>
</dbReference>
<evidence type="ECO:0000256" key="2">
    <source>
        <dbReference type="ARBA" id="ARBA00004389"/>
    </source>
</evidence>
<dbReference type="GO" id="GO:0003677">
    <property type="term" value="F:DNA binding"/>
    <property type="evidence" value="ECO:0007669"/>
    <property type="project" value="UniProtKB-KW"/>
</dbReference>
<evidence type="ECO:0000313" key="10">
    <source>
        <dbReference type="EMBL" id="PTQ43992.1"/>
    </source>
</evidence>
<dbReference type="GO" id="GO:0005789">
    <property type="term" value="C:endoplasmic reticulum membrane"/>
    <property type="evidence" value="ECO:0007669"/>
    <property type="project" value="UniProtKB-SubCell"/>
</dbReference>
<evidence type="ECO:0000256" key="1">
    <source>
        <dbReference type="ARBA" id="ARBA00004123"/>
    </source>
</evidence>
<dbReference type="OrthoDB" id="674948at2759"/>
<evidence type="ECO:0000256" key="3">
    <source>
        <dbReference type="ARBA" id="ARBA00007163"/>
    </source>
</evidence>
<proteinExistence type="inferred from homology"/>
<evidence type="ECO:0000256" key="4">
    <source>
        <dbReference type="ARBA" id="ARBA00023015"/>
    </source>
</evidence>
<evidence type="ECO:0000259" key="9">
    <source>
        <dbReference type="PROSITE" id="PS50217"/>
    </source>
</evidence>
<evidence type="ECO:0000256" key="7">
    <source>
        <dbReference type="ARBA" id="ARBA00023242"/>
    </source>
</evidence>
<dbReference type="PROSITE" id="PS50217">
    <property type="entry name" value="BZIP"/>
    <property type="match status" value="1"/>
</dbReference>
<comment type="similarity">
    <text evidence="3">Belongs to the bZIP family.</text>
</comment>
<reference evidence="11" key="1">
    <citation type="journal article" date="2017" name="Cell">
        <title>Insights into land plant evolution garnered from the Marchantia polymorpha genome.</title>
        <authorList>
            <person name="Bowman J.L."/>
            <person name="Kohchi T."/>
            <person name="Yamato K.T."/>
            <person name="Jenkins J."/>
            <person name="Shu S."/>
            <person name="Ishizaki K."/>
            <person name="Yamaoka S."/>
            <person name="Nishihama R."/>
            <person name="Nakamura Y."/>
            <person name="Berger F."/>
            <person name="Adam C."/>
            <person name="Aki S.S."/>
            <person name="Althoff F."/>
            <person name="Araki T."/>
            <person name="Arteaga-Vazquez M.A."/>
            <person name="Balasubrmanian S."/>
            <person name="Barry K."/>
            <person name="Bauer D."/>
            <person name="Boehm C.R."/>
            <person name="Briginshaw L."/>
            <person name="Caballero-Perez J."/>
            <person name="Catarino B."/>
            <person name="Chen F."/>
            <person name="Chiyoda S."/>
            <person name="Chovatia M."/>
            <person name="Davies K.M."/>
            <person name="Delmans M."/>
            <person name="Demura T."/>
            <person name="Dierschke T."/>
            <person name="Dolan L."/>
            <person name="Dorantes-Acosta A.E."/>
            <person name="Eklund D.M."/>
            <person name="Florent S.N."/>
            <person name="Flores-Sandoval E."/>
            <person name="Fujiyama A."/>
            <person name="Fukuzawa H."/>
            <person name="Galik B."/>
            <person name="Grimanelli D."/>
            <person name="Grimwood J."/>
            <person name="Grossniklaus U."/>
            <person name="Hamada T."/>
            <person name="Haseloff J."/>
            <person name="Hetherington A.J."/>
            <person name="Higo A."/>
            <person name="Hirakawa Y."/>
            <person name="Hundley H.N."/>
            <person name="Ikeda Y."/>
            <person name="Inoue K."/>
            <person name="Inoue S.I."/>
            <person name="Ishida S."/>
            <person name="Jia Q."/>
            <person name="Kakita M."/>
            <person name="Kanazawa T."/>
            <person name="Kawai Y."/>
            <person name="Kawashima T."/>
            <person name="Kennedy M."/>
            <person name="Kinose K."/>
            <person name="Kinoshita T."/>
            <person name="Kohara Y."/>
            <person name="Koide E."/>
            <person name="Komatsu K."/>
            <person name="Kopischke S."/>
            <person name="Kubo M."/>
            <person name="Kyozuka J."/>
            <person name="Lagercrantz U."/>
            <person name="Lin S.S."/>
            <person name="Lindquist E."/>
            <person name="Lipzen A.M."/>
            <person name="Lu C.W."/>
            <person name="De Luna E."/>
            <person name="Martienssen R.A."/>
            <person name="Minamino N."/>
            <person name="Mizutani M."/>
            <person name="Mizutani M."/>
            <person name="Mochizuki N."/>
            <person name="Monte I."/>
            <person name="Mosher R."/>
            <person name="Nagasaki H."/>
            <person name="Nakagami H."/>
            <person name="Naramoto S."/>
            <person name="Nishitani K."/>
            <person name="Ohtani M."/>
            <person name="Okamoto T."/>
            <person name="Okumura M."/>
            <person name="Phillips J."/>
            <person name="Pollak B."/>
            <person name="Reinders A."/>
            <person name="Rovekamp M."/>
            <person name="Sano R."/>
            <person name="Sawa S."/>
            <person name="Schmid M.W."/>
            <person name="Shirakawa M."/>
            <person name="Solano R."/>
            <person name="Spunde A."/>
            <person name="Suetsugu N."/>
            <person name="Sugano S."/>
            <person name="Sugiyama A."/>
            <person name="Sun R."/>
            <person name="Suzuki Y."/>
            <person name="Takenaka M."/>
            <person name="Takezawa D."/>
            <person name="Tomogane H."/>
            <person name="Tsuzuki M."/>
            <person name="Ueda T."/>
            <person name="Umeda M."/>
            <person name="Ward J.M."/>
            <person name="Watanabe Y."/>
            <person name="Yazaki K."/>
            <person name="Yokoyama R."/>
            <person name="Yoshitake Y."/>
            <person name="Yotsui I."/>
            <person name="Zachgo S."/>
            <person name="Schmutz J."/>
        </authorList>
    </citation>
    <scope>NUCLEOTIDE SEQUENCE [LARGE SCALE GENOMIC DNA]</scope>
    <source>
        <strain evidence="11">Tak-1</strain>
    </source>
</reference>
<keyword evidence="6" id="KW-0804">Transcription</keyword>
<feature type="domain" description="BZIP" evidence="9">
    <location>
        <begin position="201"/>
        <end position="264"/>
    </location>
</feature>
<dbReference type="SMART" id="SM00338">
    <property type="entry name" value="BRLZ"/>
    <property type="match status" value="1"/>
</dbReference>
<dbReference type="PROSITE" id="PS00036">
    <property type="entry name" value="BZIP_BASIC"/>
    <property type="match status" value="1"/>
</dbReference>
<dbReference type="SMR" id="A0A2R6XD14"/>
<dbReference type="AlphaFoldDB" id="A0A2R6XD14"/>